<proteinExistence type="predicted"/>
<protein>
    <submittedName>
        <fullName evidence="3">Uncharacterized protein</fullName>
    </submittedName>
</protein>
<sequence length="130" mass="14516">MGKKPQWGKATNQDNGGRSRSMGTESGMLTEEREQADQGWAMFQDALREKSRKEREKYKADVARLDQKLEESQAAQKQAFLELQEAMSTPAVLISPPPQSGEAEESEAWDELLGTCEDSDTEMTEAVIMS</sequence>
<dbReference type="EMBL" id="LSRX01000351">
    <property type="protein sequence ID" value="OLP99740.1"/>
    <property type="molecule type" value="Genomic_DNA"/>
</dbReference>
<name>A0A1Q9DX39_SYMMI</name>
<evidence type="ECO:0000313" key="3">
    <source>
        <dbReference type="EMBL" id="OLP99740.1"/>
    </source>
</evidence>
<feature type="coiled-coil region" evidence="1">
    <location>
        <begin position="48"/>
        <end position="75"/>
    </location>
</feature>
<keyword evidence="1" id="KW-0175">Coiled coil</keyword>
<dbReference type="Proteomes" id="UP000186817">
    <property type="component" value="Unassembled WGS sequence"/>
</dbReference>
<evidence type="ECO:0000313" key="4">
    <source>
        <dbReference type="Proteomes" id="UP000186817"/>
    </source>
</evidence>
<keyword evidence="4" id="KW-1185">Reference proteome</keyword>
<dbReference type="AlphaFoldDB" id="A0A1Q9DX39"/>
<evidence type="ECO:0000256" key="2">
    <source>
        <dbReference type="SAM" id="MobiDB-lite"/>
    </source>
</evidence>
<reference evidence="3 4" key="1">
    <citation type="submission" date="2016-02" db="EMBL/GenBank/DDBJ databases">
        <title>Genome analysis of coral dinoflagellate symbionts highlights evolutionary adaptations to a symbiotic lifestyle.</title>
        <authorList>
            <person name="Aranda M."/>
            <person name="Li Y."/>
            <person name="Liew Y.J."/>
            <person name="Baumgarten S."/>
            <person name="Simakov O."/>
            <person name="Wilson M."/>
            <person name="Piel J."/>
            <person name="Ashoor H."/>
            <person name="Bougouffa S."/>
            <person name="Bajic V.B."/>
            <person name="Ryu T."/>
            <person name="Ravasi T."/>
            <person name="Bayer T."/>
            <person name="Micklem G."/>
            <person name="Kim H."/>
            <person name="Bhak J."/>
            <person name="Lajeunesse T.C."/>
            <person name="Voolstra C.R."/>
        </authorList>
    </citation>
    <scope>NUCLEOTIDE SEQUENCE [LARGE SCALE GENOMIC DNA]</scope>
    <source>
        <strain evidence="3 4">CCMP2467</strain>
    </source>
</reference>
<evidence type="ECO:0000256" key="1">
    <source>
        <dbReference type="SAM" id="Coils"/>
    </source>
</evidence>
<feature type="compositionally biased region" description="Polar residues" evidence="2">
    <location>
        <begin position="9"/>
        <end position="24"/>
    </location>
</feature>
<comment type="caution">
    <text evidence="3">The sequence shown here is derived from an EMBL/GenBank/DDBJ whole genome shotgun (WGS) entry which is preliminary data.</text>
</comment>
<organism evidence="3 4">
    <name type="scientific">Symbiodinium microadriaticum</name>
    <name type="common">Dinoflagellate</name>
    <name type="synonym">Zooxanthella microadriatica</name>
    <dbReference type="NCBI Taxonomy" id="2951"/>
    <lineage>
        <taxon>Eukaryota</taxon>
        <taxon>Sar</taxon>
        <taxon>Alveolata</taxon>
        <taxon>Dinophyceae</taxon>
        <taxon>Suessiales</taxon>
        <taxon>Symbiodiniaceae</taxon>
        <taxon>Symbiodinium</taxon>
    </lineage>
</organism>
<gene>
    <name evidence="3" type="ORF">AK812_SmicGene17670</name>
</gene>
<feature type="region of interest" description="Disordered" evidence="2">
    <location>
        <begin position="1"/>
        <end position="39"/>
    </location>
</feature>
<accession>A0A1Q9DX39</accession>